<dbReference type="Proteomes" id="UP001597453">
    <property type="component" value="Unassembled WGS sequence"/>
</dbReference>
<dbReference type="Pfam" id="PF01370">
    <property type="entry name" value="Epimerase"/>
    <property type="match status" value="1"/>
</dbReference>
<dbReference type="RefSeq" id="WP_066058617.1">
    <property type="nucleotide sequence ID" value="NZ_JBHUNF010000004.1"/>
</dbReference>
<dbReference type="InterPro" id="IPR001509">
    <property type="entry name" value="Epimerase_deHydtase"/>
</dbReference>
<feature type="domain" description="NAD-dependent epimerase/dehydratase" evidence="1">
    <location>
        <begin position="5"/>
        <end position="209"/>
    </location>
</feature>
<comment type="caution">
    <text evidence="2">The sequence shown here is derived from an EMBL/GenBank/DDBJ whole genome shotgun (WGS) entry which is preliminary data.</text>
</comment>
<dbReference type="InterPro" id="IPR036291">
    <property type="entry name" value="NAD(P)-bd_dom_sf"/>
</dbReference>
<evidence type="ECO:0000259" key="1">
    <source>
        <dbReference type="Pfam" id="PF01370"/>
    </source>
</evidence>
<keyword evidence="3" id="KW-1185">Reference proteome</keyword>
<dbReference type="SUPFAM" id="SSF51735">
    <property type="entry name" value="NAD(P)-binding Rossmann-fold domains"/>
    <property type="match status" value="1"/>
</dbReference>
<proteinExistence type="predicted"/>
<sequence length="317" mass="33596">MPHTLVLGAGPLGRATIDACKLDGHDITLATRSGTTIDGTTSIVLDITAADATNMLRTTHEDHPIDAIVVACNFPYGKWEAPWAATTTNLIAAATELDTTIVLAGNLYGYGPSTSSLSESHPLNAKFASGRTRAKVWQRMHEATQAGQIRAVEVRGSDYIGPTAGGAAHAGDRLIDPILQGKAAYPLGNPDLPHSWTAVADFGALLARATSDSRMHGAAWHVPSAPAASIRELAEQVATIAEAPKPTLHAIPYWPMRAAAFASPMMRGLSEVGYQFTQPFVMADQHTRDELGVTHTPLIDTLTATVAARRAQLQAQQ</sequence>
<evidence type="ECO:0000313" key="2">
    <source>
        <dbReference type="EMBL" id="MFD2675341.1"/>
    </source>
</evidence>
<organism evidence="2 3">
    <name type="scientific">Gulosibacter bifidus</name>
    <dbReference type="NCBI Taxonomy" id="272239"/>
    <lineage>
        <taxon>Bacteria</taxon>
        <taxon>Bacillati</taxon>
        <taxon>Actinomycetota</taxon>
        <taxon>Actinomycetes</taxon>
        <taxon>Micrococcales</taxon>
        <taxon>Microbacteriaceae</taxon>
        <taxon>Gulosibacter</taxon>
    </lineage>
</organism>
<dbReference type="Gene3D" id="3.40.50.720">
    <property type="entry name" value="NAD(P)-binding Rossmann-like Domain"/>
    <property type="match status" value="1"/>
</dbReference>
<name>A0ABW5RKX1_9MICO</name>
<evidence type="ECO:0000313" key="3">
    <source>
        <dbReference type="Proteomes" id="UP001597453"/>
    </source>
</evidence>
<protein>
    <submittedName>
        <fullName evidence="2">NAD-dependent epimerase/dehydratase family protein</fullName>
    </submittedName>
</protein>
<gene>
    <name evidence="2" type="ORF">ACFSUQ_08560</name>
</gene>
<reference evidence="3" key="1">
    <citation type="journal article" date="2019" name="Int. J. Syst. Evol. Microbiol.">
        <title>The Global Catalogue of Microorganisms (GCM) 10K type strain sequencing project: providing services to taxonomists for standard genome sequencing and annotation.</title>
        <authorList>
            <consortium name="The Broad Institute Genomics Platform"/>
            <consortium name="The Broad Institute Genome Sequencing Center for Infectious Disease"/>
            <person name="Wu L."/>
            <person name="Ma J."/>
        </authorList>
    </citation>
    <scope>NUCLEOTIDE SEQUENCE [LARGE SCALE GENOMIC DNA]</scope>
    <source>
        <strain evidence="3">TISTR 1511</strain>
    </source>
</reference>
<dbReference type="EMBL" id="JBHUNF010000004">
    <property type="protein sequence ID" value="MFD2675341.1"/>
    <property type="molecule type" value="Genomic_DNA"/>
</dbReference>
<accession>A0ABW5RKX1</accession>